<name>A0A8H4R7A2_9HELO</name>
<feature type="region of interest" description="Disordered" evidence="1">
    <location>
        <begin position="1"/>
        <end position="33"/>
    </location>
</feature>
<feature type="compositionally biased region" description="Polar residues" evidence="1">
    <location>
        <begin position="101"/>
        <end position="112"/>
    </location>
</feature>
<feature type="region of interest" description="Disordered" evidence="1">
    <location>
        <begin position="85"/>
        <end position="112"/>
    </location>
</feature>
<evidence type="ECO:0000256" key="1">
    <source>
        <dbReference type="SAM" id="MobiDB-lite"/>
    </source>
</evidence>
<dbReference type="AlphaFoldDB" id="A0A8H4R7A2"/>
<evidence type="ECO:0000313" key="3">
    <source>
        <dbReference type="Proteomes" id="UP000566819"/>
    </source>
</evidence>
<organism evidence="2 3">
    <name type="scientific">Cudoniella acicularis</name>
    <dbReference type="NCBI Taxonomy" id="354080"/>
    <lineage>
        <taxon>Eukaryota</taxon>
        <taxon>Fungi</taxon>
        <taxon>Dikarya</taxon>
        <taxon>Ascomycota</taxon>
        <taxon>Pezizomycotina</taxon>
        <taxon>Leotiomycetes</taxon>
        <taxon>Helotiales</taxon>
        <taxon>Tricladiaceae</taxon>
        <taxon>Cudoniella</taxon>
    </lineage>
</organism>
<gene>
    <name evidence="2" type="ORF">G7Y89_g13941</name>
</gene>
<comment type="caution">
    <text evidence="2">The sequence shown here is derived from an EMBL/GenBank/DDBJ whole genome shotgun (WGS) entry which is preliminary data.</text>
</comment>
<sequence length="112" mass="11733">MSPNPALQEVGTGSAVTGEDFYEDGEDGSLPLTNHHRVVRAAFQHPTSAPRSTTNTTPSSLKYTQFSSSAIPAAFSALPYFSGSSKHSNPYAAAGTAHPAQVTQSDSSKPQH</sequence>
<proteinExistence type="predicted"/>
<reference evidence="2 3" key="1">
    <citation type="submission" date="2020-03" db="EMBL/GenBank/DDBJ databases">
        <title>Draft Genome Sequence of Cudoniella acicularis.</title>
        <authorList>
            <person name="Buettner E."/>
            <person name="Kellner H."/>
        </authorList>
    </citation>
    <scope>NUCLEOTIDE SEQUENCE [LARGE SCALE GENOMIC DNA]</scope>
    <source>
        <strain evidence="2 3">DSM 108380</strain>
    </source>
</reference>
<dbReference type="Proteomes" id="UP000566819">
    <property type="component" value="Unassembled WGS sequence"/>
</dbReference>
<keyword evidence="3" id="KW-1185">Reference proteome</keyword>
<accession>A0A8H4R7A2</accession>
<dbReference type="EMBL" id="JAAMPI010001726">
    <property type="protein sequence ID" value="KAF4624233.1"/>
    <property type="molecule type" value="Genomic_DNA"/>
</dbReference>
<protein>
    <submittedName>
        <fullName evidence="2">Uncharacterized protein</fullName>
    </submittedName>
</protein>
<evidence type="ECO:0000313" key="2">
    <source>
        <dbReference type="EMBL" id="KAF4624233.1"/>
    </source>
</evidence>